<dbReference type="GO" id="GO:0009251">
    <property type="term" value="P:glucan catabolic process"/>
    <property type="evidence" value="ECO:0007669"/>
    <property type="project" value="TreeGrafter"/>
</dbReference>
<dbReference type="HOGENOM" id="CLU_004624_0_2_11"/>
<dbReference type="InterPro" id="IPR050386">
    <property type="entry name" value="Glycosyl_hydrolase_5"/>
</dbReference>
<keyword evidence="9 13" id="KW-0326">Glycosidase</keyword>
<proteinExistence type="inferred from homology"/>
<keyword evidence="16" id="KW-1185">Reference proteome</keyword>
<evidence type="ECO:0000256" key="11">
    <source>
        <dbReference type="ARBA" id="ARBA00037126"/>
    </source>
</evidence>
<dbReference type="SUPFAM" id="SSF51445">
    <property type="entry name" value="(Trans)glycosidases"/>
    <property type="match status" value="1"/>
</dbReference>
<dbReference type="GO" id="GO:0005886">
    <property type="term" value="C:plasma membrane"/>
    <property type="evidence" value="ECO:0007669"/>
    <property type="project" value="UniProtKB-SubCell"/>
</dbReference>
<dbReference type="PANTHER" id="PTHR31297">
    <property type="entry name" value="GLUCAN ENDO-1,6-BETA-GLUCOSIDASE B"/>
    <property type="match status" value="1"/>
</dbReference>
<evidence type="ECO:0000313" key="16">
    <source>
        <dbReference type="Proteomes" id="UP000003560"/>
    </source>
</evidence>
<reference evidence="15 16" key="1">
    <citation type="submission" date="2008-10" db="EMBL/GenBank/DDBJ databases">
        <title>Draft genome sequence of Collinsella stercoris (DSM 13279).</title>
        <authorList>
            <person name="Sudarsanam P."/>
            <person name="Ley R."/>
            <person name="Guruge J."/>
            <person name="Turnbaugh P.J."/>
            <person name="Mahowald M."/>
            <person name="Liep D."/>
            <person name="Gordon J."/>
        </authorList>
    </citation>
    <scope>NUCLEOTIDE SEQUENCE [LARGE SCALE GENOMIC DNA]</scope>
    <source>
        <strain evidence="15 16">DSM 13279</strain>
    </source>
</reference>
<dbReference type="EMBL" id="ABXJ01000006">
    <property type="protein sequence ID" value="EEA91722.1"/>
    <property type="molecule type" value="Genomic_DNA"/>
</dbReference>
<sequence length="354" mass="39936">MFDRIRGVNLSGWFILEPWVTPSLFAATGASNDGELQQVLGPAAYNERIREHYETFISELDFKRMSAMGLNAVRIPLPWYAFGSQNEHESYISCIDYIDRAMEWANKYEMKVLLDLATVPGGQGDSNSSPTTSDIVADWHSSANGRATALEVLERLAERYGEQDPLLGIELLDSPVMSVRTGLFSASVGIPSHYLRNFYRDAYEVVRRHMPTRKIVVFSDSGHPGAWKRFMAGDQYQNVVMDLHLYHFRDETAQDITTPRGLTSAIQRNKALIHEAKSLKFPVIVGEWSGAAVLSGSSVTPEGRRAYERVFVSNQLATFDAADGWFFQTWKTERRLPAWDARVALAPLERAMME</sequence>
<comment type="similarity">
    <text evidence="13">Belongs to the glycosyl hydrolase 5 (cellulase A) family.</text>
</comment>
<keyword evidence="3" id="KW-0812">Transmembrane</keyword>
<evidence type="ECO:0000256" key="10">
    <source>
        <dbReference type="ARBA" id="ARBA00023316"/>
    </source>
</evidence>
<name>B6G7M5_9ACTN</name>
<dbReference type="PANTHER" id="PTHR31297:SF34">
    <property type="entry name" value="GLUCAN 1,3-BETA-GLUCOSIDASE 2"/>
    <property type="match status" value="1"/>
</dbReference>
<dbReference type="Gene3D" id="3.20.20.80">
    <property type="entry name" value="Glycosidases"/>
    <property type="match status" value="1"/>
</dbReference>
<evidence type="ECO:0000256" key="3">
    <source>
        <dbReference type="ARBA" id="ARBA00022692"/>
    </source>
</evidence>
<evidence type="ECO:0000256" key="2">
    <source>
        <dbReference type="ARBA" id="ARBA00022475"/>
    </source>
</evidence>
<keyword evidence="8" id="KW-0325">Glycoprotein</keyword>
<evidence type="ECO:0000256" key="9">
    <source>
        <dbReference type="ARBA" id="ARBA00023295"/>
    </source>
</evidence>
<comment type="subcellular location">
    <subcellularLocation>
        <location evidence="1">Cell membrane</location>
        <topology evidence="1">Single-pass type II membrane protein</topology>
    </subcellularLocation>
</comment>
<evidence type="ECO:0000256" key="8">
    <source>
        <dbReference type="ARBA" id="ARBA00023180"/>
    </source>
</evidence>
<reference evidence="15 16" key="2">
    <citation type="submission" date="2008-10" db="EMBL/GenBank/DDBJ databases">
        <authorList>
            <person name="Fulton L."/>
            <person name="Clifton S."/>
            <person name="Fulton B."/>
            <person name="Xu J."/>
            <person name="Minx P."/>
            <person name="Pepin K.H."/>
            <person name="Johnson M."/>
            <person name="Thiruvilangam P."/>
            <person name="Bhonagiri V."/>
            <person name="Nash W.E."/>
            <person name="Mardis E.R."/>
            <person name="Wilson R.K."/>
        </authorList>
    </citation>
    <scope>NUCLEOTIDE SEQUENCE [LARGE SCALE GENOMIC DNA]</scope>
    <source>
        <strain evidence="15 16">DSM 13279</strain>
    </source>
</reference>
<comment type="function">
    <text evidence="11">Glucosidase involved in the degradation of cellulosic biomass. Active on lichenan.</text>
</comment>
<dbReference type="InterPro" id="IPR001547">
    <property type="entry name" value="Glyco_hydro_5"/>
</dbReference>
<dbReference type="OrthoDB" id="4771662at2"/>
<dbReference type="Proteomes" id="UP000003560">
    <property type="component" value="Unassembled WGS sequence"/>
</dbReference>
<evidence type="ECO:0000313" key="15">
    <source>
        <dbReference type="EMBL" id="EEA91722.1"/>
    </source>
</evidence>
<evidence type="ECO:0000256" key="1">
    <source>
        <dbReference type="ARBA" id="ARBA00004401"/>
    </source>
</evidence>
<dbReference type="eggNOG" id="COG2730">
    <property type="taxonomic scope" value="Bacteria"/>
</dbReference>
<keyword evidence="2" id="KW-1003">Cell membrane</keyword>
<evidence type="ECO:0000256" key="12">
    <source>
        <dbReference type="ARBA" id="ARBA00041260"/>
    </source>
</evidence>
<dbReference type="GO" id="GO:0005576">
    <property type="term" value="C:extracellular region"/>
    <property type="evidence" value="ECO:0007669"/>
    <property type="project" value="TreeGrafter"/>
</dbReference>
<evidence type="ECO:0000256" key="7">
    <source>
        <dbReference type="ARBA" id="ARBA00023136"/>
    </source>
</evidence>
<dbReference type="InterPro" id="IPR017853">
    <property type="entry name" value="GH"/>
</dbReference>
<comment type="caution">
    <text evidence="15">The sequence shown here is derived from an EMBL/GenBank/DDBJ whole genome shotgun (WGS) entry which is preliminary data.</text>
</comment>
<evidence type="ECO:0000256" key="4">
    <source>
        <dbReference type="ARBA" id="ARBA00022801"/>
    </source>
</evidence>
<dbReference type="GO" id="GO:0009986">
    <property type="term" value="C:cell surface"/>
    <property type="evidence" value="ECO:0007669"/>
    <property type="project" value="TreeGrafter"/>
</dbReference>
<keyword evidence="5" id="KW-0735">Signal-anchor</keyword>
<keyword evidence="7" id="KW-0472">Membrane</keyword>
<gene>
    <name evidence="15" type="ORF">COLSTE_00065</name>
</gene>
<dbReference type="RefSeq" id="WP_006719420.1">
    <property type="nucleotide sequence ID" value="NZ_CP085935.1"/>
</dbReference>
<organism evidence="15 16">
    <name type="scientific">Collinsella stercoris DSM 13279</name>
    <dbReference type="NCBI Taxonomy" id="445975"/>
    <lineage>
        <taxon>Bacteria</taxon>
        <taxon>Bacillati</taxon>
        <taxon>Actinomycetota</taxon>
        <taxon>Coriobacteriia</taxon>
        <taxon>Coriobacteriales</taxon>
        <taxon>Coriobacteriaceae</taxon>
        <taxon>Collinsella</taxon>
    </lineage>
</organism>
<evidence type="ECO:0000256" key="5">
    <source>
        <dbReference type="ARBA" id="ARBA00022968"/>
    </source>
</evidence>
<dbReference type="GeneID" id="98002483"/>
<dbReference type="GO" id="GO:0008422">
    <property type="term" value="F:beta-glucosidase activity"/>
    <property type="evidence" value="ECO:0007669"/>
    <property type="project" value="TreeGrafter"/>
</dbReference>
<evidence type="ECO:0000256" key="13">
    <source>
        <dbReference type="RuleBase" id="RU361153"/>
    </source>
</evidence>
<keyword evidence="4 13" id="KW-0378">Hydrolase</keyword>
<dbReference type="Pfam" id="PF00150">
    <property type="entry name" value="Cellulase"/>
    <property type="match status" value="1"/>
</dbReference>
<dbReference type="AlphaFoldDB" id="B6G7M5"/>
<evidence type="ECO:0000256" key="6">
    <source>
        <dbReference type="ARBA" id="ARBA00022989"/>
    </source>
</evidence>
<dbReference type="GO" id="GO:0071555">
    <property type="term" value="P:cell wall organization"/>
    <property type="evidence" value="ECO:0007669"/>
    <property type="project" value="UniProtKB-KW"/>
</dbReference>
<feature type="domain" description="Glycoside hydrolase family 5" evidence="14">
    <location>
        <begin position="61"/>
        <end position="292"/>
    </location>
</feature>
<dbReference type="STRING" id="445975.COLSTE_00065"/>
<accession>B6G7M5</accession>
<keyword evidence="10" id="KW-0961">Cell wall biogenesis/degradation</keyword>
<evidence type="ECO:0000259" key="14">
    <source>
        <dbReference type="Pfam" id="PF00150"/>
    </source>
</evidence>
<protein>
    <recommendedName>
        <fullName evidence="12">Exo-1,3-beta-glucanase D</fullName>
    </recommendedName>
</protein>
<keyword evidence="6" id="KW-1133">Transmembrane helix</keyword>